<gene>
    <name evidence="14" type="ORF">R5R35_004881</name>
</gene>
<evidence type="ECO:0000256" key="13">
    <source>
        <dbReference type="SAM" id="Phobius"/>
    </source>
</evidence>
<evidence type="ECO:0000256" key="3">
    <source>
        <dbReference type="ARBA" id="ARBA00022448"/>
    </source>
</evidence>
<evidence type="ECO:0000256" key="12">
    <source>
        <dbReference type="RuleBase" id="RU000679"/>
    </source>
</evidence>
<keyword evidence="10 12" id="KW-0739">Sodium transport</keyword>
<dbReference type="PANTHER" id="PTHR11690">
    <property type="entry name" value="AMILORIDE-SENSITIVE SODIUM CHANNEL-RELATED"/>
    <property type="match status" value="1"/>
</dbReference>
<dbReference type="EMBL" id="JAZDUA010000427">
    <property type="protein sequence ID" value="KAK7792768.1"/>
    <property type="molecule type" value="Genomic_DNA"/>
</dbReference>
<organism evidence="14 15">
    <name type="scientific">Gryllus longicercus</name>
    <dbReference type="NCBI Taxonomy" id="2509291"/>
    <lineage>
        <taxon>Eukaryota</taxon>
        <taxon>Metazoa</taxon>
        <taxon>Ecdysozoa</taxon>
        <taxon>Arthropoda</taxon>
        <taxon>Hexapoda</taxon>
        <taxon>Insecta</taxon>
        <taxon>Pterygota</taxon>
        <taxon>Neoptera</taxon>
        <taxon>Polyneoptera</taxon>
        <taxon>Orthoptera</taxon>
        <taxon>Ensifera</taxon>
        <taxon>Gryllidea</taxon>
        <taxon>Grylloidea</taxon>
        <taxon>Gryllidae</taxon>
        <taxon>Gryllinae</taxon>
        <taxon>Gryllus</taxon>
    </lineage>
</organism>
<name>A0AAN9VK22_9ORTH</name>
<keyword evidence="15" id="KW-1185">Reference proteome</keyword>
<evidence type="ECO:0000313" key="15">
    <source>
        <dbReference type="Proteomes" id="UP001378592"/>
    </source>
</evidence>
<evidence type="ECO:0000256" key="9">
    <source>
        <dbReference type="ARBA" id="ARBA00023136"/>
    </source>
</evidence>
<feature type="transmembrane region" description="Helical" evidence="13">
    <location>
        <begin position="418"/>
        <end position="444"/>
    </location>
</feature>
<reference evidence="14 15" key="1">
    <citation type="submission" date="2024-03" db="EMBL/GenBank/DDBJ databases">
        <title>The genome assembly and annotation of the cricket Gryllus longicercus Weissman &amp; Gray.</title>
        <authorList>
            <person name="Szrajer S."/>
            <person name="Gray D."/>
            <person name="Ylla G."/>
        </authorList>
    </citation>
    <scope>NUCLEOTIDE SEQUENCE [LARGE SCALE GENOMIC DNA]</scope>
    <source>
        <strain evidence="14">DAG 2021-001</strain>
        <tissue evidence="14">Whole body minus gut</tissue>
    </source>
</reference>
<dbReference type="GO" id="GO:0015280">
    <property type="term" value="F:ligand-gated sodium channel activity"/>
    <property type="evidence" value="ECO:0007669"/>
    <property type="project" value="TreeGrafter"/>
</dbReference>
<evidence type="ECO:0000256" key="2">
    <source>
        <dbReference type="ARBA" id="ARBA00007193"/>
    </source>
</evidence>
<evidence type="ECO:0000256" key="4">
    <source>
        <dbReference type="ARBA" id="ARBA00022461"/>
    </source>
</evidence>
<feature type="transmembrane region" description="Helical" evidence="13">
    <location>
        <begin position="55"/>
        <end position="76"/>
    </location>
</feature>
<keyword evidence="5 12" id="KW-0812">Transmembrane</keyword>
<keyword evidence="4 12" id="KW-0894">Sodium channel</keyword>
<dbReference type="InterPro" id="IPR001873">
    <property type="entry name" value="ENaC"/>
</dbReference>
<dbReference type="AlphaFoldDB" id="A0AAN9VK22"/>
<keyword evidence="7" id="KW-0915">Sodium</keyword>
<evidence type="ECO:0008006" key="16">
    <source>
        <dbReference type="Google" id="ProtNLM"/>
    </source>
</evidence>
<keyword evidence="9 13" id="KW-0472">Membrane</keyword>
<dbReference type="Gene3D" id="2.60.470.10">
    <property type="entry name" value="Acid-sensing ion channels like domains"/>
    <property type="match status" value="1"/>
</dbReference>
<evidence type="ECO:0000256" key="8">
    <source>
        <dbReference type="ARBA" id="ARBA00023065"/>
    </source>
</evidence>
<evidence type="ECO:0000313" key="14">
    <source>
        <dbReference type="EMBL" id="KAK7792768.1"/>
    </source>
</evidence>
<comment type="caution">
    <text evidence="14">The sequence shown here is derived from an EMBL/GenBank/DDBJ whole genome shotgun (WGS) entry which is preliminary data.</text>
</comment>
<comment type="similarity">
    <text evidence="2 12">Belongs to the amiloride-sensitive sodium channel (TC 1.A.6) family.</text>
</comment>
<protein>
    <recommendedName>
        <fullName evidence="16">Sodium channel protein Nach</fullName>
    </recommendedName>
</protein>
<evidence type="ECO:0000256" key="7">
    <source>
        <dbReference type="ARBA" id="ARBA00023053"/>
    </source>
</evidence>
<evidence type="ECO:0000256" key="5">
    <source>
        <dbReference type="ARBA" id="ARBA00022692"/>
    </source>
</evidence>
<dbReference type="Gene3D" id="1.10.287.770">
    <property type="entry name" value="YojJ-like"/>
    <property type="match status" value="1"/>
</dbReference>
<keyword evidence="8 12" id="KW-0406">Ion transport</keyword>
<dbReference type="PANTHER" id="PTHR11690:SF247">
    <property type="entry name" value="PICKPOCKET 23, ISOFORM C"/>
    <property type="match status" value="1"/>
</dbReference>
<dbReference type="Pfam" id="PF00858">
    <property type="entry name" value="ASC"/>
    <property type="match status" value="1"/>
</dbReference>
<dbReference type="GO" id="GO:0005886">
    <property type="term" value="C:plasma membrane"/>
    <property type="evidence" value="ECO:0007669"/>
    <property type="project" value="TreeGrafter"/>
</dbReference>
<accession>A0AAN9VK22</accession>
<keyword evidence="6 13" id="KW-1133">Transmembrane helix</keyword>
<evidence type="ECO:0000256" key="6">
    <source>
        <dbReference type="ARBA" id="ARBA00022989"/>
    </source>
</evidence>
<evidence type="ECO:0000256" key="10">
    <source>
        <dbReference type="ARBA" id="ARBA00023201"/>
    </source>
</evidence>
<evidence type="ECO:0000256" key="1">
    <source>
        <dbReference type="ARBA" id="ARBA00004141"/>
    </source>
</evidence>
<keyword evidence="3 12" id="KW-0813">Transport</keyword>
<dbReference type="Proteomes" id="UP001378592">
    <property type="component" value="Unassembled WGS sequence"/>
</dbReference>
<proteinExistence type="inferred from homology"/>
<evidence type="ECO:0000256" key="11">
    <source>
        <dbReference type="ARBA" id="ARBA00023303"/>
    </source>
</evidence>
<sequence>MLLRGGGGEGGGGVGEKYRLLGTSLRYNLQSYFDNSSLHGVRFIREEKRPFREKFLWFFCIIVGTVATLIIIVSLWEKFQTNPTITGLDTDFHNWDVPFPGVWLCSSSFVDDNAVDELVKTQFSGDETAKEFLKAVARMSLYNLDDFSSFFEKGRNVPEVPLADTATQLRMECGKIVKECLFKGPELPCCENFKPLMTEVGPCLAFNAKHAWPKEDFLLEEILETDETLSLSLLFFGLTKNYSAEEQYIKVYLLSNDEVPSVDAQPQALYDYRISHLFFSEKHTYTTPDTRQLSLRQRRCAFADEIRLQVDAKYTFNFCMIQCRMQRSRSLCGCVAPLYPPTEGFRVCEAKELQCLAAIADQLRTTLDCTCDLGCDHTIYEIERLQEVQQVTNQVEVTFVSWPLIRYKREVLFGWVDLLVSFGGIAGLFLGFSLLSGVEVVYYFTMRACCMARKERGALQRLQREYATAPRPALDLSLSPYFGQPPGGGGGGGGAGLKRVRPAAAPAAPAYLAPQQPHAVLRAPRAMAGYQYMP</sequence>
<keyword evidence="11 12" id="KW-0407">Ion channel</keyword>
<comment type="subcellular location">
    <subcellularLocation>
        <location evidence="1">Membrane</location>
        <topology evidence="1">Multi-pass membrane protein</topology>
    </subcellularLocation>
</comment>